<dbReference type="Proteomes" id="UP000184144">
    <property type="component" value="Unassembled WGS sequence"/>
</dbReference>
<keyword evidence="1" id="KW-0812">Transmembrane</keyword>
<reference evidence="3" key="1">
    <citation type="submission" date="2016-11" db="EMBL/GenBank/DDBJ databases">
        <authorList>
            <person name="Varghese N."/>
            <person name="Submissions S."/>
        </authorList>
    </citation>
    <scope>NUCLEOTIDE SEQUENCE [LARGE SCALE GENOMIC DNA]</scope>
    <source>
        <strain evidence="3">DSM 100566</strain>
    </source>
</reference>
<evidence type="ECO:0000313" key="3">
    <source>
        <dbReference type="Proteomes" id="UP000184144"/>
    </source>
</evidence>
<feature type="transmembrane region" description="Helical" evidence="1">
    <location>
        <begin position="139"/>
        <end position="163"/>
    </location>
</feature>
<feature type="transmembrane region" description="Helical" evidence="1">
    <location>
        <begin position="12"/>
        <end position="34"/>
    </location>
</feature>
<dbReference type="InterPro" id="IPR021354">
    <property type="entry name" value="DUF2975"/>
</dbReference>
<keyword evidence="1" id="KW-0472">Membrane</keyword>
<organism evidence="2 3">
    <name type="scientific">Litoreibacter ascidiaceicola</name>
    <dbReference type="NCBI Taxonomy" id="1486859"/>
    <lineage>
        <taxon>Bacteria</taxon>
        <taxon>Pseudomonadati</taxon>
        <taxon>Pseudomonadota</taxon>
        <taxon>Alphaproteobacteria</taxon>
        <taxon>Rhodobacterales</taxon>
        <taxon>Roseobacteraceae</taxon>
        <taxon>Litoreibacter</taxon>
    </lineage>
</organism>
<keyword evidence="3" id="KW-1185">Reference proteome</keyword>
<protein>
    <recommendedName>
        <fullName evidence="4">DUF2975 domain-containing protein</fullName>
    </recommendedName>
</protein>
<dbReference type="Pfam" id="PF11188">
    <property type="entry name" value="DUF2975"/>
    <property type="match status" value="1"/>
</dbReference>
<dbReference type="RefSeq" id="WP_073144299.1">
    <property type="nucleotide sequence ID" value="NZ_FQUV01000005.1"/>
</dbReference>
<name>A0A1M5B7G9_9RHOB</name>
<dbReference type="STRING" id="1486859.SAMN05444273_105353"/>
<dbReference type="OrthoDB" id="7849390at2"/>
<keyword evidence="1" id="KW-1133">Transmembrane helix</keyword>
<sequence>MTGHISVARIAHILSFLTLVIMIAVVLGVSYFFVDIEAGRAVLLSNAPELEGAQPLSDGTLRAMLCVGLFSVSAQLYLLWQARKLFNLYASENYLSRDCADTIRNLGLGLVALPLIRFLQEPIWSILMTLGSDDISVSIAVSSIGIGYLIGGVLMLLIGWAMLEASRVAEENKSFV</sequence>
<feature type="transmembrane region" description="Helical" evidence="1">
    <location>
        <begin position="61"/>
        <end position="80"/>
    </location>
</feature>
<evidence type="ECO:0008006" key="4">
    <source>
        <dbReference type="Google" id="ProtNLM"/>
    </source>
</evidence>
<dbReference type="EMBL" id="FQUV01000005">
    <property type="protein sequence ID" value="SHF38419.1"/>
    <property type="molecule type" value="Genomic_DNA"/>
</dbReference>
<dbReference type="AlphaFoldDB" id="A0A1M5B7G9"/>
<evidence type="ECO:0000313" key="2">
    <source>
        <dbReference type="EMBL" id="SHF38419.1"/>
    </source>
</evidence>
<proteinExistence type="predicted"/>
<accession>A0A1M5B7G9</accession>
<evidence type="ECO:0000256" key="1">
    <source>
        <dbReference type="SAM" id="Phobius"/>
    </source>
</evidence>
<gene>
    <name evidence="2" type="ORF">SAMN05444273_105353</name>
</gene>
<feature type="transmembrane region" description="Helical" evidence="1">
    <location>
        <begin position="101"/>
        <end position="119"/>
    </location>
</feature>